<accession>A0A0L0D366</accession>
<dbReference type="GeneID" id="25569656"/>
<dbReference type="Proteomes" id="UP000054408">
    <property type="component" value="Unassembled WGS sequence"/>
</dbReference>
<reference evidence="2 3" key="1">
    <citation type="submission" date="2010-05" db="EMBL/GenBank/DDBJ databases">
        <title>The Genome Sequence of Thecamonas trahens ATCC 50062.</title>
        <authorList>
            <consortium name="The Broad Institute Genome Sequencing Platform"/>
            <person name="Russ C."/>
            <person name="Cuomo C."/>
            <person name="Shea T."/>
            <person name="Young S.K."/>
            <person name="Zeng Q."/>
            <person name="Koehrsen M."/>
            <person name="Haas B."/>
            <person name="Borodovsky M."/>
            <person name="Guigo R."/>
            <person name="Alvarado L."/>
            <person name="Berlin A."/>
            <person name="Bochicchio J."/>
            <person name="Borenstein D."/>
            <person name="Chapman S."/>
            <person name="Chen Z."/>
            <person name="Freedman E."/>
            <person name="Gellesch M."/>
            <person name="Goldberg J."/>
            <person name="Griggs A."/>
            <person name="Gujja S."/>
            <person name="Heilman E."/>
            <person name="Heiman D."/>
            <person name="Hepburn T."/>
            <person name="Howarth C."/>
            <person name="Jen D."/>
            <person name="Larson L."/>
            <person name="Mehta T."/>
            <person name="Park D."/>
            <person name="Pearson M."/>
            <person name="Roberts A."/>
            <person name="Saif S."/>
            <person name="Shenoy N."/>
            <person name="Sisk P."/>
            <person name="Stolte C."/>
            <person name="Sykes S."/>
            <person name="Thomson T."/>
            <person name="Walk T."/>
            <person name="White J."/>
            <person name="Yandava C."/>
            <person name="Burger G."/>
            <person name="Gray M.W."/>
            <person name="Holland P.W.H."/>
            <person name="King N."/>
            <person name="Lang F.B.F."/>
            <person name="Roger A.J."/>
            <person name="Ruiz-Trillo I."/>
            <person name="Lander E."/>
            <person name="Nusbaum C."/>
        </authorList>
    </citation>
    <scope>NUCLEOTIDE SEQUENCE [LARGE SCALE GENOMIC DNA]</scope>
    <source>
        <strain evidence="2 3">ATCC 50062</strain>
    </source>
</reference>
<keyword evidence="1" id="KW-0472">Membrane</keyword>
<evidence type="ECO:0000313" key="3">
    <source>
        <dbReference type="Proteomes" id="UP000054408"/>
    </source>
</evidence>
<proteinExistence type="predicted"/>
<dbReference type="AlphaFoldDB" id="A0A0L0D366"/>
<keyword evidence="1" id="KW-0812">Transmembrane</keyword>
<feature type="transmembrane region" description="Helical" evidence="1">
    <location>
        <begin position="29"/>
        <end position="51"/>
    </location>
</feature>
<evidence type="ECO:0000256" key="1">
    <source>
        <dbReference type="SAM" id="Phobius"/>
    </source>
</evidence>
<dbReference type="STRING" id="461836.A0A0L0D366"/>
<protein>
    <submittedName>
        <fullName evidence="2">Uncharacterized protein</fullName>
    </submittedName>
</protein>
<organism evidence="2 3">
    <name type="scientific">Thecamonas trahens ATCC 50062</name>
    <dbReference type="NCBI Taxonomy" id="461836"/>
    <lineage>
        <taxon>Eukaryota</taxon>
        <taxon>Apusozoa</taxon>
        <taxon>Apusomonadida</taxon>
        <taxon>Apusomonadidae</taxon>
        <taxon>Thecamonas</taxon>
    </lineage>
</organism>
<sequence length="313" mass="36332">MSMGFLDILSLDGKCFVKLSPFMKLISQFTVPFVMLGILSVITACYMVVLISRRKRLKAISGGEHVPWVKTAPFIDAYINLFGICTVPLLHTSFQLLICRKVGAVFVLKLAPDVECYTGPHSKWVAFATGITAFYILVFPLVVYFRRRRATQRILSQRFWQRNVSQLRAKIFKLHMFWWELAFLARDVMLVLMYVLWLAHPRQRTLSILMILFMSFIAHCYALPFVDRWDNAIETTSLLTLCYTAFVWHYPNRFQLSNERTDALVKNIFLYTGFASTATYIASRVSYELIGRFFLPMYAVDPSDYDVHHTPHT</sequence>
<name>A0A0L0D366_THETB</name>
<gene>
    <name evidence="2" type="ORF">AMSG_11741</name>
</gene>
<keyword evidence="1" id="KW-1133">Transmembrane helix</keyword>
<keyword evidence="3" id="KW-1185">Reference proteome</keyword>
<feature type="transmembrane region" description="Helical" evidence="1">
    <location>
        <begin position="177"/>
        <end position="199"/>
    </location>
</feature>
<dbReference type="PANTHER" id="PTHR32158">
    <property type="entry name" value="RING-TYPE DOMAIN-CONTAINING PROTEIN"/>
    <property type="match status" value="1"/>
</dbReference>
<evidence type="ECO:0000313" key="2">
    <source>
        <dbReference type="EMBL" id="KNC46605.1"/>
    </source>
</evidence>
<dbReference type="PANTHER" id="PTHR32158:SF20">
    <property type="match status" value="1"/>
</dbReference>
<dbReference type="RefSeq" id="XP_013760490.1">
    <property type="nucleotide sequence ID" value="XM_013905036.1"/>
</dbReference>
<dbReference type="EMBL" id="GL349443">
    <property type="protein sequence ID" value="KNC46605.1"/>
    <property type="molecule type" value="Genomic_DNA"/>
</dbReference>
<feature type="transmembrane region" description="Helical" evidence="1">
    <location>
        <begin position="205"/>
        <end position="224"/>
    </location>
</feature>
<feature type="transmembrane region" description="Helical" evidence="1">
    <location>
        <begin position="124"/>
        <end position="145"/>
    </location>
</feature>
<feature type="transmembrane region" description="Helical" evidence="1">
    <location>
        <begin position="77"/>
        <end position="98"/>
    </location>
</feature>